<organism evidence="3 4">
    <name type="scientific">Ectopseudomonas toyotomiensis</name>
    <dbReference type="NCBI Taxonomy" id="554344"/>
    <lineage>
        <taxon>Bacteria</taxon>
        <taxon>Pseudomonadati</taxon>
        <taxon>Pseudomonadota</taxon>
        <taxon>Gammaproteobacteria</taxon>
        <taxon>Pseudomonadales</taxon>
        <taxon>Pseudomonadaceae</taxon>
        <taxon>Ectopseudomonas</taxon>
    </lineage>
</organism>
<dbReference type="KEGG" id="pty:JWV26_01085"/>
<keyword evidence="1" id="KW-0489">Methyltransferase</keyword>
<dbReference type="InterPro" id="IPR007072">
    <property type="entry name" value="RNMT_CmcI"/>
</dbReference>
<accession>A0ABD7DX32</accession>
<evidence type="ECO:0000313" key="3">
    <source>
        <dbReference type="EMBL" id="QSL92996.1"/>
    </source>
</evidence>
<evidence type="ECO:0000256" key="2">
    <source>
        <dbReference type="ARBA" id="ARBA00022679"/>
    </source>
</evidence>
<evidence type="ECO:0000256" key="1">
    <source>
        <dbReference type="ARBA" id="ARBA00022603"/>
    </source>
</evidence>
<dbReference type="PANTHER" id="PTHR40048">
    <property type="entry name" value="RHAMNOSYL O-METHYLTRANSFERASE"/>
    <property type="match status" value="1"/>
</dbReference>
<sequence>MSANDEFQAEVQRNIEAAGQDQGLKQRSLDWMLEAGGKYRYSYNFSWLGRPIIQYPQDIVAMQELVWAVQPELIIETGIAHGGSLILFASLLELNAACGGPSDARVLGIDIDIRQHNREAIEAHPMARRIDMIQRSSIAPEVVEQVRQAAQGKRVLVSLDSNHTHAHVLAELQAYAPLVSPGSYCVVFDTVVEDTPDELQAGRPWGKGNSPKSAVREYLTSHPEFQVDVRMDNKLLISVAPEGYLKRV</sequence>
<evidence type="ECO:0000313" key="4">
    <source>
        <dbReference type="Proteomes" id="UP000663658"/>
    </source>
</evidence>
<protein>
    <submittedName>
        <fullName evidence="3">Cephalosporin hydroxylase family protein</fullName>
    </submittedName>
</protein>
<dbReference type="RefSeq" id="WP_206418185.1">
    <property type="nucleotide sequence ID" value="NZ_CP070505.1"/>
</dbReference>
<keyword evidence="2" id="KW-0808">Transferase</keyword>
<dbReference type="SUPFAM" id="SSF53335">
    <property type="entry name" value="S-adenosyl-L-methionine-dependent methyltransferases"/>
    <property type="match status" value="1"/>
</dbReference>
<dbReference type="PANTHER" id="PTHR40048:SF1">
    <property type="entry name" value="RHAMNOSYL O-METHYLTRANSFERASE"/>
    <property type="match status" value="1"/>
</dbReference>
<name>A0ABD7DX32_9GAMM</name>
<dbReference type="Gene3D" id="3.40.50.150">
    <property type="entry name" value="Vaccinia Virus protein VP39"/>
    <property type="match status" value="1"/>
</dbReference>
<proteinExistence type="predicted"/>
<reference evidence="3 4" key="1">
    <citation type="submission" date="2021-02" db="EMBL/GenBank/DDBJ databases">
        <title>Whole genome sequencing of Pseudomonas alcaliphila strain SM2.</title>
        <authorList>
            <person name="Alshamsi M.S."/>
            <person name="Sudalaimuthuasari N."/>
            <person name="Kundu B."/>
            <person name="AlMaskari R.S."/>
            <person name="Elmahi Y."/>
            <person name="Mundra S."/>
            <person name="Chandran S."/>
            <person name="Malik S."/>
            <person name="Hazzouri K.M."/>
            <person name="Amiri K.M.A."/>
        </authorList>
    </citation>
    <scope>NUCLEOTIDE SEQUENCE [LARGE SCALE GENOMIC DNA]</scope>
    <source>
        <strain evidence="3 4">SM2</strain>
    </source>
</reference>
<dbReference type="GO" id="GO:0032259">
    <property type="term" value="P:methylation"/>
    <property type="evidence" value="ECO:0007669"/>
    <property type="project" value="UniProtKB-KW"/>
</dbReference>
<dbReference type="Proteomes" id="UP000663658">
    <property type="component" value="Chromosome"/>
</dbReference>
<dbReference type="EMBL" id="CP070505">
    <property type="protein sequence ID" value="QSL92996.1"/>
    <property type="molecule type" value="Genomic_DNA"/>
</dbReference>
<dbReference type="Pfam" id="PF04989">
    <property type="entry name" value="RMNT_CmcI"/>
    <property type="match status" value="1"/>
</dbReference>
<gene>
    <name evidence="3" type="ORF">JWV26_01085</name>
</gene>
<dbReference type="GO" id="GO:0008168">
    <property type="term" value="F:methyltransferase activity"/>
    <property type="evidence" value="ECO:0007669"/>
    <property type="project" value="UniProtKB-KW"/>
</dbReference>
<dbReference type="AlphaFoldDB" id="A0ABD7DX32"/>
<dbReference type="InterPro" id="IPR029063">
    <property type="entry name" value="SAM-dependent_MTases_sf"/>
</dbReference>